<feature type="compositionally biased region" description="Pro residues" evidence="1">
    <location>
        <begin position="10"/>
        <end position="22"/>
    </location>
</feature>
<gene>
    <name evidence="2" type="ORF">SAMN04488103_11123</name>
</gene>
<keyword evidence="3" id="KW-1185">Reference proteome</keyword>
<sequence>MTFQTAVAPVLPPVAPPQFPSPSPETAAAIIAVASALQPDLAQGFQVDALRLRLEMERAFGGSDDLASATASGPAG</sequence>
<dbReference type="Proteomes" id="UP000198761">
    <property type="component" value="Unassembled WGS sequence"/>
</dbReference>
<proteinExistence type="predicted"/>
<name>A0A1H8LHX0_9RHOB</name>
<feature type="region of interest" description="Disordered" evidence="1">
    <location>
        <begin position="1"/>
        <end position="22"/>
    </location>
</feature>
<accession>A0A1H8LHX0</accession>
<reference evidence="2 3" key="1">
    <citation type="submission" date="2016-10" db="EMBL/GenBank/DDBJ databases">
        <authorList>
            <person name="de Groot N.N."/>
        </authorList>
    </citation>
    <scope>NUCLEOTIDE SEQUENCE [LARGE SCALE GENOMIC DNA]</scope>
    <source>
        <strain evidence="2 3">DSM 3857</strain>
    </source>
</reference>
<evidence type="ECO:0000313" key="3">
    <source>
        <dbReference type="Proteomes" id="UP000198761"/>
    </source>
</evidence>
<organism evidence="2 3">
    <name type="scientific">Gemmobacter aquatilis</name>
    <dbReference type="NCBI Taxonomy" id="933059"/>
    <lineage>
        <taxon>Bacteria</taxon>
        <taxon>Pseudomonadati</taxon>
        <taxon>Pseudomonadota</taxon>
        <taxon>Alphaproteobacteria</taxon>
        <taxon>Rhodobacterales</taxon>
        <taxon>Paracoccaceae</taxon>
        <taxon>Gemmobacter</taxon>
    </lineage>
</organism>
<dbReference type="AlphaFoldDB" id="A0A1H8LHX0"/>
<evidence type="ECO:0000256" key="1">
    <source>
        <dbReference type="SAM" id="MobiDB-lite"/>
    </source>
</evidence>
<protein>
    <submittedName>
        <fullName evidence="2">Uncharacterized protein</fullName>
    </submittedName>
</protein>
<evidence type="ECO:0000313" key="2">
    <source>
        <dbReference type="EMBL" id="SEO04643.1"/>
    </source>
</evidence>
<dbReference type="EMBL" id="FOCE01000011">
    <property type="protein sequence ID" value="SEO04643.1"/>
    <property type="molecule type" value="Genomic_DNA"/>
</dbReference>